<gene>
    <name evidence="2" type="ORF">MEDL_36991</name>
</gene>
<protein>
    <submittedName>
        <fullName evidence="2">Uncharacterized protein</fullName>
    </submittedName>
</protein>
<sequence>MMSPVIYRKKNASELRKILQFRRLSRQRRRKQGRKRSTEASGASSPDTNNGGALFLLFLLNNHFKAASVKVDRVDKARPETYSAMGDLVMSGSADVVSVRQHVIQPLMVSVSSKGSRHPKVSMVALLEYEKQNELNQNRQAGIHGTRMNVLNNSAKHQILLLVMIFDK</sequence>
<comment type="caution">
    <text evidence="2">The sequence shown here is derived from an EMBL/GenBank/DDBJ whole genome shotgun (WGS) entry which is preliminary data.</text>
</comment>
<evidence type="ECO:0000256" key="1">
    <source>
        <dbReference type="SAM" id="MobiDB-lite"/>
    </source>
</evidence>
<feature type="region of interest" description="Disordered" evidence="1">
    <location>
        <begin position="23"/>
        <end position="47"/>
    </location>
</feature>
<proteinExistence type="predicted"/>
<dbReference type="Proteomes" id="UP000683360">
    <property type="component" value="Unassembled WGS sequence"/>
</dbReference>
<reference evidence="2" key="1">
    <citation type="submission" date="2021-03" db="EMBL/GenBank/DDBJ databases">
        <authorList>
            <person name="Bekaert M."/>
        </authorList>
    </citation>
    <scope>NUCLEOTIDE SEQUENCE</scope>
</reference>
<evidence type="ECO:0000313" key="2">
    <source>
        <dbReference type="EMBL" id="CAG2223727.1"/>
    </source>
</evidence>
<dbReference type="EMBL" id="CAJPWZ010001791">
    <property type="protein sequence ID" value="CAG2223727.1"/>
    <property type="molecule type" value="Genomic_DNA"/>
</dbReference>
<feature type="compositionally biased region" description="Basic residues" evidence="1">
    <location>
        <begin position="23"/>
        <end position="35"/>
    </location>
</feature>
<keyword evidence="3" id="KW-1185">Reference proteome</keyword>
<dbReference type="AlphaFoldDB" id="A0A8S3STL8"/>
<accession>A0A8S3STL8</accession>
<evidence type="ECO:0000313" key="3">
    <source>
        <dbReference type="Proteomes" id="UP000683360"/>
    </source>
</evidence>
<organism evidence="2 3">
    <name type="scientific">Mytilus edulis</name>
    <name type="common">Blue mussel</name>
    <dbReference type="NCBI Taxonomy" id="6550"/>
    <lineage>
        <taxon>Eukaryota</taxon>
        <taxon>Metazoa</taxon>
        <taxon>Spiralia</taxon>
        <taxon>Lophotrochozoa</taxon>
        <taxon>Mollusca</taxon>
        <taxon>Bivalvia</taxon>
        <taxon>Autobranchia</taxon>
        <taxon>Pteriomorphia</taxon>
        <taxon>Mytilida</taxon>
        <taxon>Mytiloidea</taxon>
        <taxon>Mytilidae</taxon>
        <taxon>Mytilinae</taxon>
        <taxon>Mytilus</taxon>
    </lineage>
</organism>
<name>A0A8S3STL8_MYTED</name>